<dbReference type="OrthoDB" id="9804020at2"/>
<dbReference type="Gene3D" id="1.10.10.10">
    <property type="entry name" value="Winged helix-like DNA-binding domain superfamily/Winged helix DNA-binding domain"/>
    <property type="match status" value="1"/>
</dbReference>
<name>A0A4D7QGF3_9HYPH</name>
<accession>A0A4D7QGF3</accession>
<dbReference type="InterPro" id="IPR015424">
    <property type="entry name" value="PyrdxlP-dep_Trfase"/>
</dbReference>
<dbReference type="InterPro" id="IPR000524">
    <property type="entry name" value="Tscrpt_reg_HTH_GntR"/>
</dbReference>
<dbReference type="SMART" id="SM00345">
    <property type="entry name" value="HTH_GNTR"/>
    <property type="match status" value="1"/>
</dbReference>
<keyword evidence="4" id="KW-0238">DNA-binding</keyword>
<keyword evidence="7" id="KW-0808">Transferase</keyword>
<dbReference type="Gene3D" id="3.90.1150.10">
    <property type="entry name" value="Aspartate Aminotransferase, domain 1"/>
    <property type="match status" value="1"/>
</dbReference>
<comment type="similarity">
    <text evidence="1">In the C-terminal section; belongs to the class-I pyridoxal-phosphate-dependent aminotransferase family.</text>
</comment>
<dbReference type="CDD" id="cd00609">
    <property type="entry name" value="AAT_like"/>
    <property type="match status" value="1"/>
</dbReference>
<keyword evidence="5" id="KW-0804">Transcription</keyword>
<protein>
    <submittedName>
        <fullName evidence="7">PLP-dependent aminotransferase family protein</fullName>
    </submittedName>
</protein>
<dbReference type="SUPFAM" id="SSF46785">
    <property type="entry name" value="Winged helix' DNA-binding domain"/>
    <property type="match status" value="1"/>
</dbReference>
<dbReference type="GO" id="GO:0003700">
    <property type="term" value="F:DNA-binding transcription factor activity"/>
    <property type="evidence" value="ECO:0007669"/>
    <property type="project" value="InterPro"/>
</dbReference>
<dbReference type="EMBL" id="CP039865">
    <property type="protein sequence ID" value="QCK84723.1"/>
    <property type="molecule type" value="Genomic_DNA"/>
</dbReference>
<evidence type="ECO:0000313" key="7">
    <source>
        <dbReference type="EMBL" id="QCK84723.1"/>
    </source>
</evidence>
<proteinExistence type="inferred from homology"/>
<evidence type="ECO:0000259" key="6">
    <source>
        <dbReference type="PROSITE" id="PS50949"/>
    </source>
</evidence>
<dbReference type="InterPro" id="IPR036388">
    <property type="entry name" value="WH-like_DNA-bd_sf"/>
</dbReference>
<dbReference type="InterPro" id="IPR051446">
    <property type="entry name" value="HTH_trans_reg/aminotransferase"/>
</dbReference>
<dbReference type="GO" id="GO:0008483">
    <property type="term" value="F:transaminase activity"/>
    <property type="evidence" value="ECO:0007669"/>
    <property type="project" value="UniProtKB-KW"/>
</dbReference>
<dbReference type="InterPro" id="IPR036390">
    <property type="entry name" value="WH_DNA-bd_sf"/>
</dbReference>
<dbReference type="Gene3D" id="3.40.640.10">
    <property type="entry name" value="Type I PLP-dependent aspartate aminotransferase-like (Major domain)"/>
    <property type="match status" value="1"/>
</dbReference>
<feature type="domain" description="HTH gntR-type" evidence="6">
    <location>
        <begin position="20"/>
        <end position="88"/>
    </location>
</feature>
<evidence type="ECO:0000256" key="3">
    <source>
        <dbReference type="ARBA" id="ARBA00023015"/>
    </source>
</evidence>
<dbReference type="PANTHER" id="PTHR46577">
    <property type="entry name" value="HTH-TYPE TRANSCRIPTIONAL REGULATORY PROTEIN GABR"/>
    <property type="match status" value="1"/>
</dbReference>
<dbReference type="SUPFAM" id="SSF53383">
    <property type="entry name" value="PLP-dependent transferases"/>
    <property type="match status" value="1"/>
</dbReference>
<dbReference type="CDD" id="cd07377">
    <property type="entry name" value="WHTH_GntR"/>
    <property type="match status" value="1"/>
</dbReference>
<keyword evidence="7" id="KW-0032">Aminotransferase</keyword>
<dbReference type="Pfam" id="PF00155">
    <property type="entry name" value="Aminotran_1_2"/>
    <property type="match status" value="1"/>
</dbReference>
<dbReference type="GO" id="GO:0030170">
    <property type="term" value="F:pyridoxal phosphate binding"/>
    <property type="evidence" value="ECO:0007669"/>
    <property type="project" value="InterPro"/>
</dbReference>
<keyword evidence="3" id="KW-0805">Transcription regulation</keyword>
<gene>
    <name evidence="7" type="ORF">E8L99_02445</name>
</gene>
<keyword evidence="2" id="KW-0663">Pyridoxal phosphate</keyword>
<dbReference type="GO" id="GO:0003677">
    <property type="term" value="F:DNA binding"/>
    <property type="evidence" value="ECO:0007669"/>
    <property type="project" value="UniProtKB-KW"/>
</dbReference>
<reference evidence="7 8" key="1">
    <citation type="submission" date="2019-04" db="EMBL/GenBank/DDBJ databases">
        <title>Phreatobacter aquaticus sp. nov.</title>
        <authorList>
            <person name="Choi A."/>
            <person name="Baek K."/>
        </authorList>
    </citation>
    <scope>NUCLEOTIDE SEQUENCE [LARGE SCALE GENOMIC DNA]</scope>
    <source>
        <strain evidence="7 8">NMCR1094</strain>
    </source>
</reference>
<dbReference type="AlphaFoldDB" id="A0A4D7QGF3"/>
<evidence type="ECO:0000313" key="8">
    <source>
        <dbReference type="Proteomes" id="UP000298588"/>
    </source>
</evidence>
<keyword evidence="8" id="KW-1185">Reference proteome</keyword>
<evidence type="ECO:0000256" key="1">
    <source>
        <dbReference type="ARBA" id="ARBA00005384"/>
    </source>
</evidence>
<organism evidence="7 8">
    <name type="scientific">Phreatobacter aquaticus</name>
    <dbReference type="NCBI Taxonomy" id="2570229"/>
    <lineage>
        <taxon>Bacteria</taxon>
        <taxon>Pseudomonadati</taxon>
        <taxon>Pseudomonadota</taxon>
        <taxon>Alphaproteobacteria</taxon>
        <taxon>Hyphomicrobiales</taxon>
        <taxon>Phreatobacteraceae</taxon>
        <taxon>Phreatobacter</taxon>
    </lineage>
</organism>
<evidence type="ECO:0000256" key="5">
    <source>
        <dbReference type="ARBA" id="ARBA00023163"/>
    </source>
</evidence>
<dbReference type="PANTHER" id="PTHR46577:SF1">
    <property type="entry name" value="HTH-TYPE TRANSCRIPTIONAL REGULATORY PROTEIN GABR"/>
    <property type="match status" value="1"/>
</dbReference>
<dbReference type="Pfam" id="PF00392">
    <property type="entry name" value="GntR"/>
    <property type="match status" value="1"/>
</dbReference>
<dbReference type="KEGG" id="paqt:E8L99_02445"/>
<evidence type="ECO:0000256" key="2">
    <source>
        <dbReference type="ARBA" id="ARBA00022898"/>
    </source>
</evidence>
<dbReference type="InterPro" id="IPR015421">
    <property type="entry name" value="PyrdxlP-dep_Trfase_major"/>
</dbReference>
<sequence length="466" mass="48951">MSRRTAAMADWMPSLAGRRGPKYLALAAALAEDIASGRLAPGAPLPPQRELAARLGIDLTTVTRALNEVRRDGLIEAAGRRGSFVRDTKTRSPAPAIGAAVDLSMNLTPHPASLHLCERLRDGYRTVLEAPDAAARLHYQEPGGALTDRSAAAEWLRPRLGAIEEDRVMVAGGAQAALSAICHQILAPNSTVIVGRATFPGMKALIEARGYRAVACEADGTGLDPDHLEQLCRTERPAALYCVPTLDNPTTATLPVERRQAIAKIARAHDLTIIEDDAYGALVPDPLAAIATLAPERTWHIASLAKCATPALRIAYVVAPTAGSALRLSSEIHASSIMAPPLNAALATLWLKTGTLAEITQAILRETAARHAILVEVLGGHDLRADPHCPHAWLSLPQSWTPMALAAAIGTGGLSVVPAEAFAATPDAPRAARLSLGAFDDLGSLRRSARRIDALLAGPPGPAALI</sequence>
<dbReference type="InterPro" id="IPR015422">
    <property type="entry name" value="PyrdxlP-dep_Trfase_small"/>
</dbReference>
<dbReference type="Proteomes" id="UP000298588">
    <property type="component" value="Chromosome"/>
</dbReference>
<dbReference type="PROSITE" id="PS50949">
    <property type="entry name" value="HTH_GNTR"/>
    <property type="match status" value="1"/>
</dbReference>
<evidence type="ECO:0000256" key="4">
    <source>
        <dbReference type="ARBA" id="ARBA00023125"/>
    </source>
</evidence>
<dbReference type="InterPro" id="IPR004839">
    <property type="entry name" value="Aminotransferase_I/II_large"/>
</dbReference>